<evidence type="ECO:0000313" key="1">
    <source>
        <dbReference type="EMBL" id="CAA9891786.1"/>
    </source>
</evidence>
<sequence>MPGNFQRFGYRLWTFDFLPQFARQAGSIVRRDVSPGFVAVELLAWLNGHKIIRLGYTTLQELISKTLSAERPRLGGLLAEILYEEAQHFRYLVS</sequence>
<name>A0A8S0XTN4_9GAMM</name>
<dbReference type="Proteomes" id="UP000494216">
    <property type="component" value="Unassembled WGS sequence"/>
</dbReference>
<keyword evidence="2" id="KW-1185">Reference proteome</keyword>
<organism evidence="1 2">
    <name type="scientific">Candidatus Methylobacter favarea</name>
    <dbReference type="NCBI Taxonomy" id="2707345"/>
    <lineage>
        <taxon>Bacteria</taxon>
        <taxon>Pseudomonadati</taxon>
        <taxon>Pseudomonadota</taxon>
        <taxon>Gammaproteobacteria</taxon>
        <taxon>Methylococcales</taxon>
        <taxon>Methylococcaceae</taxon>
        <taxon>Methylobacter</taxon>
    </lineage>
</organism>
<dbReference type="EMBL" id="CADCXN010000080">
    <property type="protein sequence ID" value="CAA9891786.1"/>
    <property type="molecule type" value="Genomic_DNA"/>
</dbReference>
<dbReference type="AlphaFoldDB" id="A0A8S0XTN4"/>
<protein>
    <submittedName>
        <fullName evidence="1">Transposase</fullName>
    </submittedName>
</protein>
<gene>
    <name evidence="1" type="ORF">METHB2_50057</name>
</gene>
<dbReference type="RefSeq" id="WP_174626615.1">
    <property type="nucleotide sequence ID" value="NZ_CADCXN010000080.1"/>
</dbReference>
<proteinExistence type="predicted"/>
<evidence type="ECO:0000313" key="2">
    <source>
        <dbReference type="Proteomes" id="UP000494216"/>
    </source>
</evidence>
<comment type="caution">
    <text evidence="1">The sequence shown here is derived from an EMBL/GenBank/DDBJ whole genome shotgun (WGS) entry which is preliminary data.</text>
</comment>
<accession>A0A8S0XTN4</accession>
<reference evidence="1 2" key="1">
    <citation type="submission" date="2020-02" db="EMBL/GenBank/DDBJ databases">
        <authorList>
            <person name="Hogendoorn C."/>
        </authorList>
    </citation>
    <scope>NUCLEOTIDE SEQUENCE [LARGE SCALE GENOMIC DNA]</scope>
    <source>
        <strain evidence="1">METHB21</strain>
    </source>
</reference>